<dbReference type="PROSITE" id="PS50011">
    <property type="entry name" value="PROTEIN_KINASE_DOM"/>
    <property type="match status" value="1"/>
</dbReference>
<dbReference type="EMBL" id="JBFXLS010000076">
    <property type="protein sequence ID" value="KAL2819541.1"/>
    <property type="molecule type" value="Genomic_DNA"/>
</dbReference>
<dbReference type="Gene3D" id="1.10.510.10">
    <property type="entry name" value="Transferase(Phosphotransferase) domain 1"/>
    <property type="match status" value="1"/>
</dbReference>
<comment type="caution">
    <text evidence="4">The sequence shown here is derived from an EMBL/GenBank/DDBJ whole genome shotgun (WGS) entry which is preliminary data.</text>
</comment>
<gene>
    <name evidence="4" type="ORF">BDW59DRAFT_174780</name>
</gene>
<organism evidence="4 5">
    <name type="scientific">Aspergillus cavernicola</name>
    <dbReference type="NCBI Taxonomy" id="176166"/>
    <lineage>
        <taxon>Eukaryota</taxon>
        <taxon>Fungi</taxon>
        <taxon>Dikarya</taxon>
        <taxon>Ascomycota</taxon>
        <taxon>Pezizomycotina</taxon>
        <taxon>Eurotiomycetes</taxon>
        <taxon>Eurotiomycetidae</taxon>
        <taxon>Eurotiales</taxon>
        <taxon>Aspergillaceae</taxon>
        <taxon>Aspergillus</taxon>
        <taxon>Aspergillus subgen. Nidulantes</taxon>
    </lineage>
</organism>
<feature type="binding site" evidence="1">
    <location>
        <position position="45"/>
    </location>
    <ligand>
        <name>ATP</name>
        <dbReference type="ChEBI" id="CHEBI:30616"/>
    </ligand>
</feature>
<protein>
    <submittedName>
        <fullName evidence="4">Kinase-like domain-containing protein</fullName>
    </submittedName>
</protein>
<feature type="domain" description="Protein kinase" evidence="3">
    <location>
        <begin position="18"/>
        <end position="220"/>
    </location>
</feature>
<sequence>MSNKLSTQPESYKKKPLYRFGRALGAGTYSIVREADCVSGKIAVKIPKNNKMSHPHIVHFVDWFESKDKFYIVTQLTTGGELLDSICEYGKFTEKDASQTIHQVLDAVNYLHQHDIVHRDFGSAKMLGDSAKALISMEGFNFDYTAPEVLLKQAHGKAVDIWSLGVITYTLLCGYPPFRSENLTDLIQECSSGRVIFHDLLQVSPAHRPSSKEALKHPWLDRESASNHNLPPEIRAYIARSRLKRGIEIIKLAHRINALKIQKHDDKGISGAVEVEGPPGASGNPVGAESTLSPVLSTGNGNVPAQADSETSGMQNRSLSKSARGAVFQVIVLAKICGVKENDVRDKVEREARVRTQS</sequence>
<proteinExistence type="predicted"/>
<accession>A0ABR4HVL8</accession>
<dbReference type="PROSITE" id="PS00107">
    <property type="entry name" value="PROTEIN_KINASE_ATP"/>
    <property type="match status" value="1"/>
</dbReference>
<evidence type="ECO:0000259" key="3">
    <source>
        <dbReference type="PROSITE" id="PS50011"/>
    </source>
</evidence>
<keyword evidence="1" id="KW-0547">Nucleotide-binding</keyword>
<dbReference type="PANTHER" id="PTHR24347">
    <property type="entry name" value="SERINE/THREONINE-PROTEIN KINASE"/>
    <property type="match status" value="1"/>
</dbReference>
<keyword evidence="1" id="KW-0067">ATP-binding</keyword>
<evidence type="ECO:0000313" key="4">
    <source>
        <dbReference type="EMBL" id="KAL2819541.1"/>
    </source>
</evidence>
<dbReference type="Pfam" id="PF00069">
    <property type="entry name" value="Pkinase"/>
    <property type="match status" value="1"/>
</dbReference>
<keyword evidence="5" id="KW-1185">Reference proteome</keyword>
<feature type="region of interest" description="Disordered" evidence="2">
    <location>
        <begin position="274"/>
        <end position="318"/>
    </location>
</feature>
<evidence type="ECO:0000313" key="5">
    <source>
        <dbReference type="Proteomes" id="UP001610335"/>
    </source>
</evidence>
<name>A0ABR4HVL8_9EURO</name>
<dbReference type="InterPro" id="IPR011009">
    <property type="entry name" value="Kinase-like_dom_sf"/>
</dbReference>
<evidence type="ECO:0000256" key="1">
    <source>
        <dbReference type="PROSITE-ProRule" id="PRU10141"/>
    </source>
</evidence>
<dbReference type="SUPFAM" id="SSF56112">
    <property type="entry name" value="Protein kinase-like (PK-like)"/>
    <property type="match status" value="1"/>
</dbReference>
<dbReference type="Proteomes" id="UP001610335">
    <property type="component" value="Unassembled WGS sequence"/>
</dbReference>
<dbReference type="InterPro" id="IPR017441">
    <property type="entry name" value="Protein_kinase_ATP_BS"/>
</dbReference>
<evidence type="ECO:0000256" key="2">
    <source>
        <dbReference type="SAM" id="MobiDB-lite"/>
    </source>
</evidence>
<feature type="compositionally biased region" description="Polar residues" evidence="2">
    <location>
        <begin position="290"/>
        <end position="318"/>
    </location>
</feature>
<dbReference type="InterPro" id="IPR000719">
    <property type="entry name" value="Prot_kinase_dom"/>
</dbReference>
<reference evidence="4 5" key="1">
    <citation type="submission" date="2024-07" db="EMBL/GenBank/DDBJ databases">
        <title>Section-level genome sequencing and comparative genomics of Aspergillus sections Usti and Cavernicolus.</title>
        <authorList>
            <consortium name="Lawrence Berkeley National Laboratory"/>
            <person name="Nybo J.L."/>
            <person name="Vesth T.C."/>
            <person name="Theobald S."/>
            <person name="Frisvad J.C."/>
            <person name="Larsen T.O."/>
            <person name="Kjaerboelling I."/>
            <person name="Rothschild-Mancinelli K."/>
            <person name="Lyhne E.K."/>
            <person name="Kogle M.E."/>
            <person name="Barry K."/>
            <person name="Clum A."/>
            <person name="Na H."/>
            <person name="Ledsgaard L."/>
            <person name="Lin J."/>
            <person name="Lipzen A."/>
            <person name="Kuo A."/>
            <person name="Riley R."/>
            <person name="Mondo S."/>
            <person name="LaButti K."/>
            <person name="Haridas S."/>
            <person name="Pangalinan J."/>
            <person name="Salamov A.A."/>
            <person name="Simmons B.A."/>
            <person name="Magnuson J.K."/>
            <person name="Chen J."/>
            <person name="Drula E."/>
            <person name="Henrissat B."/>
            <person name="Wiebenga A."/>
            <person name="Lubbers R.J."/>
            <person name="Gomes A.C."/>
            <person name="Makela M.R."/>
            <person name="Stajich J."/>
            <person name="Grigoriev I.V."/>
            <person name="Mortensen U.H."/>
            <person name="De vries R.P."/>
            <person name="Baker S.E."/>
            <person name="Andersen M.R."/>
        </authorList>
    </citation>
    <scope>NUCLEOTIDE SEQUENCE [LARGE SCALE GENOMIC DNA]</scope>
    <source>
        <strain evidence="4 5">CBS 600.67</strain>
    </source>
</reference>